<keyword evidence="5" id="KW-1185">Reference proteome</keyword>
<dbReference type="AlphaFoldDB" id="A0A1Q5U798"/>
<dbReference type="GO" id="GO:0005634">
    <property type="term" value="C:nucleus"/>
    <property type="evidence" value="ECO:0007669"/>
    <property type="project" value="TreeGrafter"/>
</dbReference>
<reference evidence="4 5" key="1">
    <citation type="submission" date="2016-10" db="EMBL/GenBank/DDBJ databases">
        <title>Genome sequence of the ascomycete fungus Penicillium subrubescens.</title>
        <authorList>
            <person name="De Vries R.P."/>
            <person name="Peng M."/>
            <person name="Dilokpimol A."/>
            <person name="Hilden K."/>
            <person name="Makela M.R."/>
            <person name="Grigoriev I."/>
            <person name="Riley R."/>
            <person name="Granchi Z."/>
        </authorList>
    </citation>
    <scope>NUCLEOTIDE SEQUENCE [LARGE SCALE GENOMIC DNA]</scope>
    <source>
        <strain evidence="4 5">CBS 132785</strain>
    </source>
</reference>
<dbReference type="GO" id="GO:0005737">
    <property type="term" value="C:cytoplasm"/>
    <property type="evidence" value="ECO:0007669"/>
    <property type="project" value="TreeGrafter"/>
</dbReference>
<dbReference type="SUPFAM" id="SSF53474">
    <property type="entry name" value="alpha/beta-Hydrolases"/>
    <property type="match status" value="1"/>
</dbReference>
<proteinExistence type="inferred from homology"/>
<protein>
    <recommendedName>
        <fullName evidence="3">Serine hydrolase domain-containing protein</fullName>
    </recommendedName>
</protein>
<dbReference type="GO" id="GO:0072330">
    <property type="term" value="P:monocarboxylic acid biosynthetic process"/>
    <property type="evidence" value="ECO:0007669"/>
    <property type="project" value="UniProtKB-ARBA"/>
</dbReference>
<dbReference type="Proteomes" id="UP000186955">
    <property type="component" value="Unassembled WGS sequence"/>
</dbReference>
<dbReference type="PANTHER" id="PTHR48070">
    <property type="entry name" value="ESTERASE OVCA2"/>
    <property type="match status" value="1"/>
</dbReference>
<evidence type="ECO:0000256" key="1">
    <source>
        <dbReference type="ARBA" id="ARBA00005863"/>
    </source>
</evidence>
<comment type="caution">
    <text evidence="4">The sequence shown here is derived from an EMBL/GenBank/DDBJ whole genome shotgun (WGS) entry which is preliminary data.</text>
</comment>
<evidence type="ECO:0000313" key="4">
    <source>
        <dbReference type="EMBL" id="OKP08361.1"/>
    </source>
</evidence>
<dbReference type="PANTHER" id="PTHR48070:SF3">
    <property type="entry name" value="ESTERASE DBAE-RELATED"/>
    <property type="match status" value="1"/>
</dbReference>
<dbReference type="InterPro" id="IPR050593">
    <property type="entry name" value="LovG"/>
</dbReference>
<dbReference type="EMBL" id="MNBE01000569">
    <property type="protein sequence ID" value="OKP08361.1"/>
    <property type="molecule type" value="Genomic_DNA"/>
</dbReference>
<organism evidence="4 5">
    <name type="scientific">Penicillium subrubescens</name>
    <dbReference type="NCBI Taxonomy" id="1316194"/>
    <lineage>
        <taxon>Eukaryota</taxon>
        <taxon>Fungi</taxon>
        <taxon>Dikarya</taxon>
        <taxon>Ascomycota</taxon>
        <taxon>Pezizomycotina</taxon>
        <taxon>Eurotiomycetes</taxon>
        <taxon>Eurotiomycetidae</taxon>
        <taxon>Eurotiales</taxon>
        <taxon>Aspergillaceae</taxon>
        <taxon>Penicillium</taxon>
    </lineage>
</organism>
<evidence type="ECO:0000313" key="5">
    <source>
        <dbReference type="Proteomes" id="UP000186955"/>
    </source>
</evidence>
<dbReference type="InterPro" id="IPR029058">
    <property type="entry name" value="AB_hydrolase_fold"/>
</dbReference>
<comment type="similarity">
    <text evidence="1">Belongs to the LovG family.</text>
</comment>
<keyword evidence="2" id="KW-0378">Hydrolase</keyword>
<dbReference type="GO" id="GO:0044550">
    <property type="term" value="P:secondary metabolite biosynthetic process"/>
    <property type="evidence" value="ECO:0007669"/>
    <property type="project" value="TreeGrafter"/>
</dbReference>
<accession>A0A1Q5U798</accession>
<dbReference type="GO" id="GO:0016787">
    <property type="term" value="F:hydrolase activity"/>
    <property type="evidence" value="ECO:0007669"/>
    <property type="project" value="UniProtKB-KW"/>
</dbReference>
<dbReference type="Pfam" id="PF03959">
    <property type="entry name" value="FSH1"/>
    <property type="match status" value="1"/>
</dbReference>
<dbReference type="Gene3D" id="3.40.50.1820">
    <property type="entry name" value="alpha/beta hydrolase"/>
    <property type="match status" value="1"/>
</dbReference>
<dbReference type="GO" id="GO:0017000">
    <property type="term" value="P:antibiotic biosynthetic process"/>
    <property type="evidence" value="ECO:0007669"/>
    <property type="project" value="UniProtKB-ARBA"/>
</dbReference>
<gene>
    <name evidence="4" type="ORF">PENSUB_5728</name>
</gene>
<sequence length="365" mass="40604">MASSPRQPSLDAEDSNPKALVTSTNIEDFFLPVILCLHDSGSSATIFQSQLRHMEQELGNRFRFVYVNGPFPSNPDPKVRLAFESTGSFYSWVKDMPSSGSEKEDLPQEEIDSIDRVLNQAMMFEGRPDRIWGILGLGQGARLAAGLICREGDRLETGEKFRALKNLQFGIIISGAWPPIMLTEQKKGWIDVLGLQQLPTLYVWGRHAPDHKSYMKMVSKCDWLHTYTHELEGPQYLPVTEKETEQIARRIINLALVPIIWVCVIPFRFLSTPDYGVAKLAPLTGGVLSELRNAVVLVLDTRDFGVADIWSVLTKAQLISVWSVYSCGPGPAAAQRGTHLNIMLGVAVTDTAVVVERLLTARVPK</sequence>
<name>A0A1Q5U798_9EURO</name>
<feature type="domain" description="Serine hydrolase" evidence="3">
    <location>
        <begin position="34"/>
        <end position="245"/>
    </location>
</feature>
<dbReference type="InterPro" id="IPR005645">
    <property type="entry name" value="FSH-like_dom"/>
</dbReference>
<evidence type="ECO:0000259" key="3">
    <source>
        <dbReference type="Pfam" id="PF03959"/>
    </source>
</evidence>
<dbReference type="OrthoDB" id="414698at2759"/>
<evidence type="ECO:0000256" key="2">
    <source>
        <dbReference type="ARBA" id="ARBA00022801"/>
    </source>
</evidence>